<keyword evidence="5 7" id="KW-0223">Dioxygenase</keyword>
<dbReference type="Gene3D" id="1.20.58.480">
    <property type="match status" value="1"/>
</dbReference>
<evidence type="ECO:0000256" key="6">
    <source>
        <dbReference type="SAM" id="MobiDB-lite"/>
    </source>
</evidence>
<evidence type="ECO:0000256" key="4">
    <source>
        <dbReference type="PIRSR" id="PIRSR600898-1"/>
    </source>
</evidence>
<dbReference type="InterPro" id="IPR037217">
    <property type="entry name" value="Trp/Indoleamine_2_3_dOase-like"/>
</dbReference>
<accession>K2QKN9</accession>
<reference evidence="7 8" key="1">
    <citation type="journal article" date="2012" name="BMC Genomics">
        <title>Tools to kill: Genome of one of the most destructive plant pathogenic fungi Macrophomina phaseolina.</title>
        <authorList>
            <person name="Islam M.S."/>
            <person name="Haque M.S."/>
            <person name="Islam M.M."/>
            <person name="Emdad E.M."/>
            <person name="Halim A."/>
            <person name="Hossen Q.M.M."/>
            <person name="Hossain M.Z."/>
            <person name="Ahmed B."/>
            <person name="Rahim S."/>
            <person name="Rahman M.S."/>
            <person name="Alam M.M."/>
            <person name="Hou S."/>
            <person name="Wan X."/>
            <person name="Saito J.A."/>
            <person name="Alam M."/>
        </authorList>
    </citation>
    <scope>NUCLEOTIDE SEQUENCE [LARGE SCALE GENOMIC DNA]</scope>
    <source>
        <strain evidence="7 8">MS6</strain>
    </source>
</reference>
<comment type="caution">
    <text evidence="7">The sequence shown here is derived from an EMBL/GenBank/DDBJ whole genome shotgun (WGS) entry which is preliminary data.</text>
</comment>
<keyword evidence="5" id="KW-0560">Oxidoreductase</keyword>
<dbReference type="STRING" id="1126212.K2QKN9"/>
<dbReference type="AlphaFoldDB" id="K2QKN9"/>
<feature type="binding site" description="proximal binding residue" evidence="4">
    <location>
        <position position="355"/>
    </location>
    <ligand>
        <name>heme b</name>
        <dbReference type="ChEBI" id="CHEBI:60344"/>
    </ligand>
    <ligandPart>
        <name>Fe</name>
        <dbReference type="ChEBI" id="CHEBI:18248"/>
    </ligandPart>
</feature>
<proteinExistence type="inferred from homology"/>
<gene>
    <name evidence="7" type="ORF">MPH_12520</name>
</gene>
<dbReference type="GO" id="GO:0046872">
    <property type="term" value="F:metal ion binding"/>
    <property type="evidence" value="ECO:0007669"/>
    <property type="project" value="UniProtKB-UniRule"/>
</dbReference>
<dbReference type="SUPFAM" id="SSF140959">
    <property type="entry name" value="Indolic compounds 2,3-dioxygenase-like"/>
    <property type="match status" value="1"/>
</dbReference>
<dbReference type="EC" id="1.13.11.52" evidence="5"/>
<evidence type="ECO:0000313" key="8">
    <source>
        <dbReference type="Proteomes" id="UP000007129"/>
    </source>
</evidence>
<dbReference type="EMBL" id="AHHD01000518">
    <property type="protein sequence ID" value="EKG10421.1"/>
    <property type="molecule type" value="Genomic_DNA"/>
</dbReference>
<organism evidence="7 8">
    <name type="scientific">Macrophomina phaseolina (strain MS6)</name>
    <name type="common">Charcoal rot fungus</name>
    <dbReference type="NCBI Taxonomy" id="1126212"/>
    <lineage>
        <taxon>Eukaryota</taxon>
        <taxon>Fungi</taxon>
        <taxon>Dikarya</taxon>
        <taxon>Ascomycota</taxon>
        <taxon>Pezizomycotina</taxon>
        <taxon>Dothideomycetes</taxon>
        <taxon>Dothideomycetes incertae sedis</taxon>
        <taxon>Botryosphaeriales</taxon>
        <taxon>Botryosphaeriaceae</taxon>
        <taxon>Macrophomina</taxon>
    </lineage>
</organism>
<evidence type="ECO:0000256" key="5">
    <source>
        <dbReference type="RuleBase" id="RU369119"/>
    </source>
</evidence>
<evidence type="ECO:0000256" key="1">
    <source>
        <dbReference type="ARBA" id="ARBA00007119"/>
    </source>
</evidence>
<dbReference type="InParanoid" id="K2QKN9"/>
<dbReference type="PANTHER" id="PTHR28657">
    <property type="entry name" value="INDOLEAMINE 2,3-DIOXYGENASE"/>
    <property type="match status" value="1"/>
</dbReference>
<dbReference type="GO" id="GO:0020037">
    <property type="term" value="F:heme binding"/>
    <property type="evidence" value="ECO:0007669"/>
    <property type="project" value="UniProtKB-UniRule"/>
</dbReference>
<name>K2QKN9_MACPH</name>
<sequence>MRTPIPRVEDYGISPTRGFLPADDPLERLSHPIYASWEALAKDLPSLIRRRKIRHAVEQLDVVSTEHLHSSQELRRACSLLGFIMNAYIWSGDQPATAVPPPISVPFTAVCKKLELPPVATYACLVLWNFKMASPQADAGMVENLSTLTTFTGLKDESWFYMISIAIEAHGAPMIPILLGALEAVLDGDVARVVAALHASAQCLDELSSLLGRMHEHCDPHVFYNRLRRFFAGSADVQRGSGQPNGVLLADGTRGAQRASHRGASNAQSSLFHFFDIVLGVDHCDHAPGAAADEPRENFLRSMRAYMPGAHRRFLAHVAAVANLRAFVRARAGDERLVGAFNGCVDALLALRRKHIQVVARYIVLAGSPGRCGPQLRDKKTAATTRSALAESPGRRGTGGTMLIPFLKQTAQETREAAVDVHLPSASK</sequence>
<keyword evidence="3 4" id="KW-0408">Iron</keyword>
<dbReference type="Proteomes" id="UP000007129">
    <property type="component" value="Unassembled WGS sequence"/>
</dbReference>
<evidence type="ECO:0000313" key="7">
    <source>
        <dbReference type="EMBL" id="EKG10421.1"/>
    </source>
</evidence>
<comment type="similarity">
    <text evidence="1 5">Belongs to the indoleamine 2,3-dioxygenase family.</text>
</comment>
<dbReference type="InterPro" id="IPR000898">
    <property type="entry name" value="Indolamine_dOase"/>
</dbReference>
<dbReference type="VEuPathDB" id="FungiDB:MPH_12520"/>
<feature type="region of interest" description="Disordered" evidence="6">
    <location>
        <begin position="374"/>
        <end position="398"/>
    </location>
</feature>
<evidence type="ECO:0000256" key="3">
    <source>
        <dbReference type="ARBA" id="ARBA00023004"/>
    </source>
</evidence>
<dbReference type="GO" id="GO:0033754">
    <property type="term" value="F:indoleamine 2,3-dioxygenase activity"/>
    <property type="evidence" value="ECO:0007669"/>
    <property type="project" value="UniProtKB-EC"/>
</dbReference>
<comment type="function">
    <text evidence="5">Produces N-formyl-kynurenine through the oxidation of tryptophan.</text>
</comment>
<dbReference type="GO" id="GO:0034354">
    <property type="term" value="P:'de novo' NAD+ biosynthetic process from L-tryptophan"/>
    <property type="evidence" value="ECO:0007669"/>
    <property type="project" value="TreeGrafter"/>
</dbReference>
<keyword evidence="4 5" id="KW-0349">Heme</keyword>
<comment type="catalytic activity">
    <reaction evidence="5">
        <text>L-tryptophan + O2 = N-formyl-L-kynurenine</text>
        <dbReference type="Rhea" id="RHEA:24536"/>
        <dbReference type="ChEBI" id="CHEBI:15379"/>
        <dbReference type="ChEBI" id="CHEBI:57912"/>
        <dbReference type="ChEBI" id="CHEBI:58629"/>
    </reaction>
</comment>
<dbReference type="PANTHER" id="PTHR28657:SF10">
    <property type="entry name" value="INDOLEAMINE 2,3-DIOXYGENASE"/>
    <property type="match status" value="1"/>
</dbReference>
<dbReference type="eggNOG" id="ENOG502RZ6X">
    <property type="taxonomic scope" value="Eukaryota"/>
</dbReference>
<dbReference type="HOGENOM" id="CLU_010089_0_0_1"/>
<dbReference type="GO" id="GO:0005737">
    <property type="term" value="C:cytoplasm"/>
    <property type="evidence" value="ECO:0007669"/>
    <property type="project" value="TreeGrafter"/>
</dbReference>
<keyword evidence="2 4" id="KW-0479">Metal-binding</keyword>
<dbReference type="Pfam" id="PF01231">
    <property type="entry name" value="IDO"/>
    <property type="match status" value="1"/>
</dbReference>
<dbReference type="GO" id="GO:0019441">
    <property type="term" value="P:L-tryptophan catabolic process to kynurenine"/>
    <property type="evidence" value="ECO:0007669"/>
    <property type="project" value="UniProtKB-UniRule"/>
</dbReference>
<protein>
    <recommendedName>
        <fullName evidence="5">Indoleamine 2,3-dioxygenase</fullName>
        <ecNumber evidence="5">1.13.11.52</ecNumber>
    </recommendedName>
</protein>
<dbReference type="OrthoDB" id="540174at2759"/>
<evidence type="ECO:0000256" key="2">
    <source>
        <dbReference type="ARBA" id="ARBA00022723"/>
    </source>
</evidence>